<evidence type="ECO:0000256" key="5">
    <source>
        <dbReference type="SAM" id="Phobius"/>
    </source>
</evidence>
<feature type="transmembrane region" description="Helical" evidence="5">
    <location>
        <begin position="70"/>
        <end position="87"/>
    </location>
</feature>
<dbReference type="InterPro" id="IPR022764">
    <property type="entry name" value="Peptidase_S54_rhomboid_dom"/>
</dbReference>
<dbReference type="EMBL" id="BMKQ01000001">
    <property type="protein sequence ID" value="GGF35602.1"/>
    <property type="molecule type" value="Genomic_DNA"/>
</dbReference>
<evidence type="ECO:0000256" key="2">
    <source>
        <dbReference type="ARBA" id="ARBA00022692"/>
    </source>
</evidence>
<feature type="transmembrane region" description="Helical" evidence="5">
    <location>
        <begin position="131"/>
        <end position="150"/>
    </location>
</feature>
<dbReference type="SUPFAM" id="SSF144091">
    <property type="entry name" value="Rhomboid-like"/>
    <property type="match status" value="1"/>
</dbReference>
<dbReference type="Pfam" id="PF01694">
    <property type="entry name" value="Rhomboid"/>
    <property type="match status" value="1"/>
</dbReference>
<keyword evidence="3 5" id="KW-1133">Transmembrane helix</keyword>
<evidence type="ECO:0000313" key="8">
    <source>
        <dbReference type="Proteomes" id="UP000649179"/>
    </source>
</evidence>
<feature type="transmembrane region" description="Helical" evidence="5">
    <location>
        <begin position="30"/>
        <end position="50"/>
    </location>
</feature>
<keyword evidence="8" id="KW-1185">Reference proteome</keyword>
<reference evidence="7" key="2">
    <citation type="submission" date="2020-09" db="EMBL/GenBank/DDBJ databases">
        <authorList>
            <person name="Sun Q."/>
            <person name="Zhou Y."/>
        </authorList>
    </citation>
    <scope>NUCLEOTIDE SEQUENCE</scope>
    <source>
        <strain evidence="7">CGMCC 1.16067</strain>
    </source>
</reference>
<reference evidence="7" key="1">
    <citation type="journal article" date="2014" name="Int. J. Syst. Evol. Microbiol.">
        <title>Complete genome sequence of Corynebacterium casei LMG S-19264T (=DSM 44701T), isolated from a smear-ripened cheese.</title>
        <authorList>
            <consortium name="US DOE Joint Genome Institute (JGI-PGF)"/>
            <person name="Walter F."/>
            <person name="Albersmeier A."/>
            <person name="Kalinowski J."/>
            <person name="Ruckert C."/>
        </authorList>
    </citation>
    <scope>NUCLEOTIDE SEQUENCE</scope>
    <source>
        <strain evidence="7">CGMCC 1.16067</strain>
    </source>
</reference>
<gene>
    <name evidence="7" type="ORF">GCM10011519_06380</name>
</gene>
<feature type="transmembrane region" description="Helical" evidence="5">
    <location>
        <begin position="162"/>
        <end position="181"/>
    </location>
</feature>
<comment type="caution">
    <text evidence="7">The sequence shown here is derived from an EMBL/GenBank/DDBJ whole genome shotgun (WGS) entry which is preliminary data.</text>
</comment>
<keyword evidence="4 5" id="KW-0472">Membrane</keyword>
<keyword evidence="2 5" id="KW-0812">Transmembrane</keyword>
<feature type="transmembrane region" description="Helical" evidence="5">
    <location>
        <begin position="187"/>
        <end position="205"/>
    </location>
</feature>
<name>A0A917F262_9ACTN</name>
<dbReference type="GO" id="GO:0016020">
    <property type="term" value="C:membrane"/>
    <property type="evidence" value="ECO:0007669"/>
    <property type="project" value="UniProtKB-SubCell"/>
</dbReference>
<evidence type="ECO:0000256" key="1">
    <source>
        <dbReference type="ARBA" id="ARBA00004141"/>
    </source>
</evidence>
<feature type="transmembrane region" description="Helical" evidence="5">
    <location>
        <begin position="94"/>
        <end position="119"/>
    </location>
</feature>
<dbReference type="GO" id="GO:0004252">
    <property type="term" value="F:serine-type endopeptidase activity"/>
    <property type="evidence" value="ECO:0007669"/>
    <property type="project" value="InterPro"/>
</dbReference>
<dbReference type="InterPro" id="IPR035952">
    <property type="entry name" value="Rhomboid-like_sf"/>
</dbReference>
<evidence type="ECO:0000256" key="4">
    <source>
        <dbReference type="ARBA" id="ARBA00023136"/>
    </source>
</evidence>
<proteinExistence type="predicted"/>
<sequence>MEILATVALMSQSWRPTVTRQRREPARRQWGPAAAWTLGFVALLWVLEVIDQTTRGSLDSLGIVPRSESGLVGIVFAPLLHAGFGHLEGNTIPVVVLGFAVLLSGLVRGLVVTAVIWLVGGFGVWLFSPTYSVTIGASILIFGWLVYLILRGFFTRRVGEIVFGVVVLLVYGGLLVGVLPGQPGVSWQGHLFGGLGGALAAVWIGRRSDRDLALR</sequence>
<dbReference type="Gene3D" id="1.20.1540.10">
    <property type="entry name" value="Rhomboid-like"/>
    <property type="match status" value="1"/>
</dbReference>
<accession>A0A917F262</accession>
<comment type="subcellular location">
    <subcellularLocation>
        <location evidence="1">Membrane</location>
        <topology evidence="1">Multi-pass membrane protein</topology>
    </subcellularLocation>
</comment>
<evidence type="ECO:0000313" key="7">
    <source>
        <dbReference type="EMBL" id="GGF35602.1"/>
    </source>
</evidence>
<dbReference type="AlphaFoldDB" id="A0A917F262"/>
<organism evidence="7 8">
    <name type="scientific">Marmoricola endophyticus</name>
    <dbReference type="NCBI Taxonomy" id="2040280"/>
    <lineage>
        <taxon>Bacteria</taxon>
        <taxon>Bacillati</taxon>
        <taxon>Actinomycetota</taxon>
        <taxon>Actinomycetes</taxon>
        <taxon>Propionibacteriales</taxon>
        <taxon>Nocardioidaceae</taxon>
        <taxon>Marmoricola</taxon>
    </lineage>
</organism>
<evidence type="ECO:0000259" key="6">
    <source>
        <dbReference type="Pfam" id="PF01694"/>
    </source>
</evidence>
<dbReference type="Proteomes" id="UP000649179">
    <property type="component" value="Unassembled WGS sequence"/>
</dbReference>
<evidence type="ECO:0000256" key="3">
    <source>
        <dbReference type="ARBA" id="ARBA00022989"/>
    </source>
</evidence>
<protein>
    <recommendedName>
        <fullName evidence="6">Peptidase S54 rhomboid domain-containing protein</fullName>
    </recommendedName>
</protein>
<feature type="domain" description="Peptidase S54 rhomboid" evidence="6">
    <location>
        <begin position="71"/>
        <end position="205"/>
    </location>
</feature>